<proteinExistence type="predicted"/>
<dbReference type="PROSITE" id="PS50084">
    <property type="entry name" value="KH_TYPE_1"/>
    <property type="match status" value="1"/>
</dbReference>
<keyword evidence="4" id="KW-1185">Reference proteome</keyword>
<reference evidence="3 4" key="2">
    <citation type="submission" date="2018-10" db="EMBL/GenBank/DDBJ databases">
        <authorList>
            <consortium name="Pathogen Informatics"/>
        </authorList>
    </citation>
    <scope>NUCLEOTIDE SEQUENCE [LARGE SCALE GENOMIC DNA]</scope>
</reference>
<evidence type="ECO:0000256" key="1">
    <source>
        <dbReference type="PROSITE-ProRule" id="PRU00117"/>
    </source>
</evidence>
<dbReference type="GO" id="GO:0006307">
    <property type="term" value="P:DNA alkylation repair"/>
    <property type="evidence" value="ECO:0007669"/>
    <property type="project" value="InterPro"/>
</dbReference>
<dbReference type="SMART" id="SM00322">
    <property type="entry name" value="KH"/>
    <property type="match status" value="1"/>
</dbReference>
<dbReference type="OrthoDB" id="277832at2759"/>
<dbReference type="Pfam" id="PF10469">
    <property type="entry name" value="AKAP7_NLS"/>
    <property type="match status" value="1"/>
</dbReference>
<feature type="domain" description="K Homology" evidence="2">
    <location>
        <begin position="99"/>
        <end position="167"/>
    </location>
</feature>
<organism evidence="5">
    <name type="scientific">Enterobius vermicularis</name>
    <name type="common">Human pinworm</name>
    <dbReference type="NCBI Taxonomy" id="51028"/>
    <lineage>
        <taxon>Eukaryota</taxon>
        <taxon>Metazoa</taxon>
        <taxon>Ecdysozoa</taxon>
        <taxon>Nematoda</taxon>
        <taxon>Chromadorea</taxon>
        <taxon>Rhabditida</taxon>
        <taxon>Spirurina</taxon>
        <taxon>Oxyuridomorpha</taxon>
        <taxon>Oxyuroidea</taxon>
        <taxon>Oxyuridae</taxon>
        <taxon>Enterobius</taxon>
    </lineage>
</organism>
<evidence type="ECO:0000313" key="3">
    <source>
        <dbReference type="EMBL" id="VDD93860.1"/>
    </source>
</evidence>
<evidence type="ECO:0000313" key="5">
    <source>
        <dbReference type="WBParaSite" id="EVEC_0000917001-mRNA-1"/>
    </source>
</evidence>
<protein>
    <submittedName>
        <fullName evidence="5">KH domain-containing protein</fullName>
    </submittedName>
</protein>
<dbReference type="InterPro" id="IPR004087">
    <property type="entry name" value="KH_dom"/>
</dbReference>
<dbReference type="Proteomes" id="UP000274131">
    <property type="component" value="Unassembled WGS sequence"/>
</dbReference>
<name>A0A0N4VEQ2_ENTVE</name>
<dbReference type="Pfam" id="PF00013">
    <property type="entry name" value="KH_1"/>
    <property type="match status" value="1"/>
</dbReference>
<gene>
    <name evidence="3" type="ORF">EVEC_LOCUS8611</name>
</gene>
<dbReference type="SUPFAM" id="SSF54791">
    <property type="entry name" value="Eukaryotic type KH-domain (KH-domain type I)"/>
    <property type="match status" value="1"/>
</dbReference>
<evidence type="ECO:0000259" key="2">
    <source>
        <dbReference type="SMART" id="SM00322"/>
    </source>
</evidence>
<dbReference type="Gene3D" id="3.90.1140.10">
    <property type="entry name" value="Cyclic phosphodiesterase"/>
    <property type="match status" value="1"/>
</dbReference>
<dbReference type="PANTHER" id="PTHR13360:SF1">
    <property type="entry name" value="ACTIVATING SIGNAL COINTEGRATOR 1 COMPLEX SUBUNIT 1"/>
    <property type="match status" value="1"/>
</dbReference>
<dbReference type="AlphaFoldDB" id="A0A0N4VEQ2"/>
<reference evidence="5" key="1">
    <citation type="submission" date="2017-02" db="UniProtKB">
        <authorList>
            <consortium name="WormBaseParasite"/>
        </authorList>
    </citation>
    <scope>IDENTIFICATION</scope>
</reference>
<dbReference type="InterPro" id="IPR004088">
    <property type="entry name" value="KH_dom_type_1"/>
</dbReference>
<dbReference type="InterPro" id="IPR009210">
    <property type="entry name" value="ASCC1"/>
</dbReference>
<dbReference type="SUPFAM" id="SSF55144">
    <property type="entry name" value="LigT-like"/>
    <property type="match status" value="1"/>
</dbReference>
<dbReference type="InterPro" id="IPR019510">
    <property type="entry name" value="AKAP7-like_phosphoesterase"/>
</dbReference>
<dbReference type="STRING" id="51028.A0A0N4VEQ2"/>
<evidence type="ECO:0000313" key="4">
    <source>
        <dbReference type="Proteomes" id="UP000274131"/>
    </source>
</evidence>
<keyword evidence="1" id="KW-0694">RNA-binding</keyword>
<accession>A0A0N4VEQ2</accession>
<sequence length="379" mass="43474">MDFPLFVEKYEINGRIYRRNPSKRMKSGFEQRGGDTADLYGSEEEMETTASRAEDLTSETHCSMAAESDRTDEHCECGMQNNLPNKSSKYPVVFNEKSQKWSTKIAVPHELIRFVVGAKGAVKKKIEEETTSRIIIPNKEKEQPLEVVSKSEDCVNRCRDRIELIVMSAREKAPFTHFVSFSAAVPDIQNSFAEFAKRVKEDEELSETCRDEDLFQEPEKLHFTIVMLSLLDSCERVAAAKTLTEVVEDKIRNLIGKEPLDLKVYGLEYMNDDPTKVNVLYAAVRSERVQQVADEIARSMKEAGFSRQDEDSVKLHLTLMNTRYAWEKGKRIYMDVTKLMEKYSDFDFGKFTVTEIHISSLNDPKGEDGYYRSIASIKL</sequence>
<dbReference type="Gene3D" id="3.30.1370.10">
    <property type="entry name" value="K Homology domain, type 1"/>
    <property type="match status" value="1"/>
</dbReference>
<dbReference type="WBParaSite" id="EVEC_0000917001-mRNA-1">
    <property type="protein sequence ID" value="EVEC_0000917001-mRNA-1"/>
    <property type="gene ID" value="EVEC_0000917001"/>
</dbReference>
<dbReference type="InterPro" id="IPR036612">
    <property type="entry name" value="KH_dom_type_1_sf"/>
</dbReference>
<dbReference type="EMBL" id="UXUI01009514">
    <property type="protein sequence ID" value="VDD93860.1"/>
    <property type="molecule type" value="Genomic_DNA"/>
</dbReference>
<dbReference type="GO" id="GO:0005634">
    <property type="term" value="C:nucleus"/>
    <property type="evidence" value="ECO:0007669"/>
    <property type="project" value="TreeGrafter"/>
</dbReference>
<dbReference type="GO" id="GO:0006355">
    <property type="term" value="P:regulation of DNA-templated transcription"/>
    <property type="evidence" value="ECO:0007669"/>
    <property type="project" value="TreeGrafter"/>
</dbReference>
<dbReference type="PANTHER" id="PTHR13360">
    <property type="entry name" value="ACTIVATING SIGNAL COINTEGRATOR 1 COMPLEX SUBUNIT 1"/>
    <property type="match status" value="1"/>
</dbReference>
<dbReference type="GO" id="GO:0003723">
    <property type="term" value="F:RNA binding"/>
    <property type="evidence" value="ECO:0007669"/>
    <property type="project" value="UniProtKB-UniRule"/>
</dbReference>
<dbReference type="InterPro" id="IPR009097">
    <property type="entry name" value="Cyclic_Pdiesterase"/>
</dbReference>